<feature type="region of interest" description="Disordered" evidence="7">
    <location>
        <begin position="1"/>
        <end position="23"/>
    </location>
</feature>
<dbReference type="InterPro" id="IPR012337">
    <property type="entry name" value="RNaseH-like_sf"/>
</dbReference>
<dbReference type="Gene3D" id="1.10.340.70">
    <property type="match status" value="1"/>
</dbReference>
<keyword evidence="2" id="KW-0548">Nucleotidyltransferase</keyword>
<evidence type="ECO:0000256" key="4">
    <source>
        <dbReference type="ARBA" id="ARBA00022759"/>
    </source>
</evidence>
<dbReference type="InterPro" id="IPR036397">
    <property type="entry name" value="RNaseH_sf"/>
</dbReference>
<keyword evidence="4" id="KW-0255">Endonuclease</keyword>
<dbReference type="Proteomes" id="UP001151760">
    <property type="component" value="Unassembled WGS sequence"/>
</dbReference>
<dbReference type="Pfam" id="PF17921">
    <property type="entry name" value="Integrase_H2C2"/>
    <property type="match status" value="1"/>
</dbReference>
<evidence type="ECO:0000256" key="5">
    <source>
        <dbReference type="ARBA" id="ARBA00022801"/>
    </source>
</evidence>
<dbReference type="CDD" id="cd01647">
    <property type="entry name" value="RT_LTR"/>
    <property type="match status" value="1"/>
</dbReference>
<dbReference type="InterPro" id="IPR043502">
    <property type="entry name" value="DNA/RNA_pol_sf"/>
</dbReference>
<evidence type="ECO:0000256" key="6">
    <source>
        <dbReference type="ARBA" id="ARBA00022918"/>
    </source>
</evidence>
<dbReference type="PANTHER" id="PTHR37984">
    <property type="entry name" value="PROTEIN CBG26694"/>
    <property type="match status" value="1"/>
</dbReference>
<evidence type="ECO:0000256" key="7">
    <source>
        <dbReference type="SAM" id="MobiDB-lite"/>
    </source>
</evidence>
<reference evidence="9" key="2">
    <citation type="submission" date="2022-01" db="EMBL/GenBank/DDBJ databases">
        <authorList>
            <person name="Yamashiro T."/>
            <person name="Shiraishi A."/>
            <person name="Satake H."/>
            <person name="Nakayama K."/>
        </authorList>
    </citation>
    <scope>NUCLEOTIDE SEQUENCE</scope>
</reference>
<dbReference type="GO" id="GO:0003964">
    <property type="term" value="F:RNA-directed DNA polymerase activity"/>
    <property type="evidence" value="ECO:0007669"/>
    <property type="project" value="UniProtKB-KW"/>
</dbReference>
<dbReference type="SUPFAM" id="SSF53098">
    <property type="entry name" value="Ribonuclease H-like"/>
    <property type="match status" value="1"/>
</dbReference>
<organism evidence="9 10">
    <name type="scientific">Tanacetum coccineum</name>
    <dbReference type="NCBI Taxonomy" id="301880"/>
    <lineage>
        <taxon>Eukaryota</taxon>
        <taxon>Viridiplantae</taxon>
        <taxon>Streptophyta</taxon>
        <taxon>Embryophyta</taxon>
        <taxon>Tracheophyta</taxon>
        <taxon>Spermatophyta</taxon>
        <taxon>Magnoliopsida</taxon>
        <taxon>eudicotyledons</taxon>
        <taxon>Gunneridae</taxon>
        <taxon>Pentapetalae</taxon>
        <taxon>asterids</taxon>
        <taxon>campanulids</taxon>
        <taxon>Asterales</taxon>
        <taxon>Asteraceae</taxon>
        <taxon>Asteroideae</taxon>
        <taxon>Anthemideae</taxon>
        <taxon>Anthemidinae</taxon>
        <taxon>Tanacetum</taxon>
    </lineage>
</organism>
<keyword evidence="3" id="KW-0540">Nuclease</keyword>
<keyword evidence="1" id="KW-0808">Transferase</keyword>
<evidence type="ECO:0000256" key="2">
    <source>
        <dbReference type="ARBA" id="ARBA00022695"/>
    </source>
</evidence>
<accession>A0ABQ5I8R6</accession>
<dbReference type="InterPro" id="IPR050951">
    <property type="entry name" value="Retrovirus_Pol_polyprotein"/>
</dbReference>
<reference evidence="9" key="1">
    <citation type="journal article" date="2022" name="Int. J. Mol. Sci.">
        <title>Draft Genome of Tanacetum Coccineum: Genomic Comparison of Closely Related Tanacetum-Family Plants.</title>
        <authorList>
            <person name="Yamashiro T."/>
            <person name="Shiraishi A."/>
            <person name="Nakayama K."/>
            <person name="Satake H."/>
        </authorList>
    </citation>
    <scope>NUCLEOTIDE SEQUENCE</scope>
</reference>
<evidence type="ECO:0000313" key="9">
    <source>
        <dbReference type="EMBL" id="GJT96513.1"/>
    </source>
</evidence>
<dbReference type="PANTHER" id="PTHR37984:SF5">
    <property type="entry name" value="PROTEIN NYNRIN-LIKE"/>
    <property type="match status" value="1"/>
</dbReference>
<dbReference type="Gene3D" id="3.30.420.10">
    <property type="entry name" value="Ribonuclease H-like superfamily/Ribonuclease H"/>
    <property type="match status" value="1"/>
</dbReference>
<dbReference type="CDD" id="cd09274">
    <property type="entry name" value="RNase_HI_RT_Ty3"/>
    <property type="match status" value="1"/>
</dbReference>
<protein>
    <submittedName>
        <fullName evidence="9">Reverse transcriptase domain-containing protein</fullName>
    </submittedName>
</protein>
<comment type="caution">
    <text evidence="9">The sequence shown here is derived from an EMBL/GenBank/DDBJ whole genome shotgun (WGS) entry which is preliminary data.</text>
</comment>
<feature type="domain" description="Integrase catalytic" evidence="8">
    <location>
        <begin position="956"/>
        <end position="1026"/>
    </location>
</feature>
<keyword evidence="6 9" id="KW-0695">RNA-directed DNA polymerase</keyword>
<dbReference type="Pfam" id="PF00078">
    <property type="entry name" value="RVT_1"/>
    <property type="match status" value="1"/>
</dbReference>
<dbReference type="InterPro" id="IPR041373">
    <property type="entry name" value="RT_RNaseH"/>
</dbReference>
<evidence type="ECO:0000256" key="1">
    <source>
        <dbReference type="ARBA" id="ARBA00022679"/>
    </source>
</evidence>
<dbReference type="EMBL" id="BQNB010020488">
    <property type="protein sequence ID" value="GJT96513.1"/>
    <property type="molecule type" value="Genomic_DNA"/>
</dbReference>
<sequence>MYQPPVNQHPAYQAPTHQASGVSKTNFESYVKANDAVMQNMQNQMSNITDLLTKIVNSNQASTSSSGSLPSNTVANPKGELKAITTRSGVSYDGPQIPPPVVEIEIEVTKGHGLPKGKKSGGGGSTKDIQPPIIQVDETVNNKDKNLGLNPKTLVNENCSAVILKTFPEKLGDLGRFLIPCDFPELDECLALADLGASINLMPLSIFEKLNRQGLTKTRMLNYAAYPRVGVKFRRPFLRTARALIDVHGEEMTLRHDDKSVTFKVGDTKKISYNAMESVNKVDFIDIACELSDTSYKSGIDDAECDPEKDILLLEAIKSNNIIAKDLSVGEKAALIKVLQSHKRAIAWKLSDIKGINPEFCTHKILMEEDYTPAVQHQRRVNPKIHDVIKKEVEKLLDAGLIYPISDSPWVSPVHCVPKKGGFTVVENEQNELIPTRLVTGWRVCIDYRKLNEATRKDHFPLPFMDQMLERLAGNEYYCFLDGFSGYFQIPIDPNDQEKTTFTCPYGTFAYRRMPFGLCNAPGTFQRCMMAIFHDMIEKTMEVFMDDFSVFGSSFSTCLTHLEKMLKRCEDTNLALNWEKSHFMVKEGIVLGHKISKSGIEVDRAKIDVIAKLPHPTTVKGVRSFLGHAGFYRRFIQNFSKIARPMTHLLEKETPFYFSKECIEAFNTLKKNLTEAPILIAPDWNEPFELMCDASDFALGAVLGQRHEKHFRPIHYASKTMNEAESRYTTTEKEMLAVVYAFEKLRSYLVMNKCTVYTDHSALKYLFAKKDSKARLLRWVLLLQEFDFDVVDTKGAENLAADHLSRLENPHENELDPKEINEKFPLETLSSIAVLDASTPWFADIANYHAGNFVIKGMSTQQKRKFFKDVKHYFWEDPFLFKICADQVIRRCVFGKEAHDILMACHDGPTGGHHGANYTARKVFDSGFFWPTIYKDAHELVKNCNSCQRQGKISQRDEMPQNSIQVCEIFDVWGIDFMGPFPSSKGNKYILVAVDYLSKWVEAKALPTNDARVVDTDTQEKEQKES</sequence>
<dbReference type="InterPro" id="IPR001584">
    <property type="entry name" value="Integrase_cat-core"/>
</dbReference>
<name>A0ABQ5I8R6_9ASTR</name>
<proteinExistence type="predicted"/>
<evidence type="ECO:0000313" key="10">
    <source>
        <dbReference type="Proteomes" id="UP001151760"/>
    </source>
</evidence>
<dbReference type="SUPFAM" id="SSF56672">
    <property type="entry name" value="DNA/RNA polymerases"/>
    <property type="match status" value="1"/>
</dbReference>
<dbReference type="Gene3D" id="3.10.10.10">
    <property type="entry name" value="HIV Type 1 Reverse Transcriptase, subunit A, domain 1"/>
    <property type="match status" value="1"/>
</dbReference>
<evidence type="ECO:0000259" key="8">
    <source>
        <dbReference type="PROSITE" id="PS50994"/>
    </source>
</evidence>
<gene>
    <name evidence="9" type="ORF">Tco_1092031</name>
</gene>
<dbReference type="InterPro" id="IPR043128">
    <property type="entry name" value="Rev_trsase/Diguanyl_cyclase"/>
</dbReference>
<dbReference type="PROSITE" id="PS50994">
    <property type="entry name" value="INTEGRASE"/>
    <property type="match status" value="1"/>
</dbReference>
<dbReference type="InterPro" id="IPR000477">
    <property type="entry name" value="RT_dom"/>
</dbReference>
<evidence type="ECO:0000256" key="3">
    <source>
        <dbReference type="ARBA" id="ARBA00022722"/>
    </source>
</evidence>
<keyword evidence="10" id="KW-1185">Reference proteome</keyword>
<dbReference type="Gene3D" id="3.30.70.270">
    <property type="match status" value="2"/>
</dbReference>
<keyword evidence="5" id="KW-0378">Hydrolase</keyword>
<dbReference type="InterPro" id="IPR041588">
    <property type="entry name" value="Integrase_H2C2"/>
</dbReference>
<dbReference type="Pfam" id="PF17917">
    <property type="entry name" value="RT_RNaseH"/>
    <property type="match status" value="1"/>
</dbReference>